<dbReference type="HAMAP" id="MF_00210">
    <property type="entry name" value="EPSP_synth"/>
    <property type="match status" value="1"/>
</dbReference>
<dbReference type="InterPro" id="IPR023193">
    <property type="entry name" value="EPSP_synthase_CS"/>
</dbReference>
<feature type="binding site" evidence="7">
    <location>
        <position position="346"/>
    </location>
    <ligand>
        <name>3-phosphoshikimate</name>
        <dbReference type="ChEBI" id="CHEBI:145989"/>
    </ligand>
</feature>
<comment type="pathway">
    <text evidence="1 7">Metabolic intermediate biosynthesis; chorismate biosynthesis; chorismate from D-erythrose 4-phosphate and phosphoenolpyruvate: step 6/7.</text>
</comment>
<evidence type="ECO:0000256" key="1">
    <source>
        <dbReference type="ARBA" id="ARBA00004811"/>
    </source>
</evidence>
<keyword evidence="3 7" id="KW-0028">Amino-acid biosynthesis</keyword>
<evidence type="ECO:0000256" key="5">
    <source>
        <dbReference type="ARBA" id="ARBA00023141"/>
    </source>
</evidence>
<dbReference type="EC" id="2.5.1.19" evidence="7"/>
<dbReference type="PIRSF" id="PIRSF000505">
    <property type="entry name" value="EPSPS"/>
    <property type="match status" value="1"/>
</dbReference>
<dbReference type="InterPro" id="IPR001986">
    <property type="entry name" value="Enolpyruvate_Tfrase_dom"/>
</dbReference>
<feature type="binding site" evidence="7">
    <location>
        <position position="173"/>
    </location>
    <ligand>
        <name>3-phosphoshikimate</name>
        <dbReference type="ChEBI" id="CHEBI:145989"/>
    </ligand>
</feature>
<dbReference type="SUPFAM" id="SSF55205">
    <property type="entry name" value="EPT/RTPC-like"/>
    <property type="match status" value="1"/>
</dbReference>
<keyword evidence="4 7" id="KW-0808">Transferase</keyword>
<dbReference type="RefSeq" id="WP_311364630.1">
    <property type="nucleotide sequence ID" value="NZ_JAVRIC010000008.1"/>
</dbReference>
<dbReference type="InterPro" id="IPR006264">
    <property type="entry name" value="EPSP_synthase"/>
</dbReference>
<dbReference type="GO" id="GO:0003866">
    <property type="term" value="F:3-phosphoshikimate 1-carboxyvinyltransferase activity"/>
    <property type="evidence" value="ECO:0007669"/>
    <property type="project" value="UniProtKB-EC"/>
</dbReference>
<evidence type="ECO:0000256" key="2">
    <source>
        <dbReference type="ARBA" id="ARBA00009948"/>
    </source>
</evidence>
<name>A0ABU2WH87_9GAMM</name>
<proteinExistence type="inferred from homology"/>
<dbReference type="NCBIfam" id="TIGR01356">
    <property type="entry name" value="aroA"/>
    <property type="match status" value="1"/>
</dbReference>
<feature type="binding site" evidence="7">
    <location>
        <position position="25"/>
    </location>
    <ligand>
        <name>phosphoenolpyruvate</name>
        <dbReference type="ChEBI" id="CHEBI:58702"/>
    </ligand>
</feature>
<feature type="active site" description="Proton acceptor" evidence="7">
    <location>
        <position position="319"/>
    </location>
</feature>
<keyword evidence="7" id="KW-0963">Cytoplasm</keyword>
<feature type="binding site" evidence="7">
    <location>
        <position position="98"/>
    </location>
    <ligand>
        <name>phosphoenolpyruvate</name>
        <dbReference type="ChEBI" id="CHEBI:58702"/>
    </ligand>
</feature>
<feature type="binding site" evidence="7">
    <location>
        <position position="171"/>
    </location>
    <ligand>
        <name>3-phosphoshikimate</name>
        <dbReference type="ChEBI" id="CHEBI:145989"/>
    </ligand>
</feature>
<comment type="function">
    <text evidence="7">Catalyzes the transfer of the enolpyruvyl moiety of phosphoenolpyruvate (PEP) to the 5-hydroxyl of shikimate-3-phosphate (S3P) to produce enolpyruvyl shikimate-3-phosphate and inorganic phosphate.</text>
</comment>
<feature type="domain" description="Enolpyruvate transferase" evidence="8">
    <location>
        <begin position="11"/>
        <end position="428"/>
    </location>
</feature>
<evidence type="ECO:0000256" key="7">
    <source>
        <dbReference type="HAMAP-Rule" id="MF_00210"/>
    </source>
</evidence>
<keyword evidence="10" id="KW-1185">Reference proteome</keyword>
<dbReference type="PANTHER" id="PTHR21090">
    <property type="entry name" value="AROM/DEHYDROQUINATE SYNTHASE"/>
    <property type="match status" value="1"/>
</dbReference>
<evidence type="ECO:0000313" key="10">
    <source>
        <dbReference type="Proteomes" id="UP001254608"/>
    </source>
</evidence>
<gene>
    <name evidence="7 9" type="primary">aroA</name>
    <name evidence="9" type="ORF">RM530_07650</name>
</gene>
<reference evidence="9 10" key="1">
    <citation type="submission" date="2023-09" db="EMBL/GenBank/DDBJ databases">
        <authorList>
            <person name="Rey-Velasco X."/>
        </authorList>
    </citation>
    <scope>NUCLEOTIDE SEQUENCE [LARGE SCALE GENOMIC DNA]</scope>
    <source>
        <strain evidence="9 10">W345</strain>
    </source>
</reference>
<feature type="binding site" evidence="7">
    <location>
        <position position="25"/>
    </location>
    <ligand>
        <name>3-phosphoshikimate</name>
        <dbReference type="ChEBI" id="CHEBI:145989"/>
    </ligand>
</feature>
<feature type="binding site" evidence="7">
    <location>
        <position position="395"/>
    </location>
    <ligand>
        <name>phosphoenolpyruvate</name>
        <dbReference type="ChEBI" id="CHEBI:58702"/>
    </ligand>
</feature>
<evidence type="ECO:0000259" key="8">
    <source>
        <dbReference type="Pfam" id="PF00275"/>
    </source>
</evidence>
<feature type="binding site" evidence="7">
    <location>
        <position position="26"/>
    </location>
    <ligand>
        <name>3-phosphoshikimate</name>
        <dbReference type="ChEBI" id="CHEBI:145989"/>
    </ligand>
</feature>
<dbReference type="Proteomes" id="UP001254608">
    <property type="component" value="Unassembled WGS sequence"/>
</dbReference>
<dbReference type="InterPro" id="IPR013792">
    <property type="entry name" value="RNA3'P_cycl/enolpyr_Trfase_a/b"/>
</dbReference>
<feature type="binding site" evidence="7">
    <location>
        <position position="126"/>
    </location>
    <ligand>
        <name>phosphoenolpyruvate</name>
        <dbReference type="ChEBI" id="CHEBI:58702"/>
    </ligand>
</feature>
<evidence type="ECO:0000313" key="9">
    <source>
        <dbReference type="EMBL" id="MDT0497238.1"/>
    </source>
</evidence>
<feature type="binding site" evidence="7">
    <location>
        <position position="319"/>
    </location>
    <ligand>
        <name>3-phosphoshikimate</name>
        <dbReference type="ChEBI" id="CHEBI:145989"/>
    </ligand>
</feature>
<dbReference type="InterPro" id="IPR036968">
    <property type="entry name" value="Enolpyruvate_Tfrase_sf"/>
</dbReference>
<comment type="caution">
    <text evidence="9">The sequence shown here is derived from an EMBL/GenBank/DDBJ whole genome shotgun (WGS) entry which is preliminary data.</text>
</comment>
<evidence type="ECO:0000256" key="4">
    <source>
        <dbReference type="ARBA" id="ARBA00022679"/>
    </source>
</evidence>
<feature type="binding site" evidence="7">
    <location>
        <position position="350"/>
    </location>
    <ligand>
        <name>phosphoenolpyruvate</name>
        <dbReference type="ChEBI" id="CHEBI:58702"/>
    </ligand>
</feature>
<dbReference type="PROSITE" id="PS00104">
    <property type="entry name" value="EPSP_SYNTHASE_1"/>
    <property type="match status" value="1"/>
</dbReference>
<evidence type="ECO:0000256" key="6">
    <source>
        <dbReference type="ARBA" id="ARBA00044633"/>
    </source>
</evidence>
<dbReference type="Gene3D" id="3.65.10.10">
    <property type="entry name" value="Enolpyruvate transferase domain"/>
    <property type="match status" value="2"/>
</dbReference>
<comment type="subunit">
    <text evidence="7">Monomer.</text>
</comment>
<comment type="catalytic activity">
    <reaction evidence="6">
        <text>3-phosphoshikimate + phosphoenolpyruvate = 5-O-(1-carboxyvinyl)-3-phosphoshikimate + phosphate</text>
        <dbReference type="Rhea" id="RHEA:21256"/>
        <dbReference type="ChEBI" id="CHEBI:43474"/>
        <dbReference type="ChEBI" id="CHEBI:57701"/>
        <dbReference type="ChEBI" id="CHEBI:58702"/>
        <dbReference type="ChEBI" id="CHEBI:145989"/>
        <dbReference type="EC" id="2.5.1.19"/>
    </reaction>
    <physiologicalReaction direction="left-to-right" evidence="6">
        <dbReference type="Rhea" id="RHEA:21257"/>
    </physiologicalReaction>
</comment>
<feature type="binding site" evidence="7">
    <location>
        <position position="173"/>
    </location>
    <ligand>
        <name>phosphoenolpyruvate</name>
        <dbReference type="ChEBI" id="CHEBI:58702"/>
    </ligand>
</feature>
<feature type="binding site" evidence="7">
    <location>
        <position position="30"/>
    </location>
    <ligand>
        <name>3-phosphoshikimate</name>
        <dbReference type="ChEBI" id="CHEBI:145989"/>
    </ligand>
</feature>
<comment type="subcellular location">
    <subcellularLocation>
        <location evidence="7">Cytoplasm</location>
    </subcellularLocation>
</comment>
<dbReference type="PROSITE" id="PS00885">
    <property type="entry name" value="EPSP_SYNTHASE_2"/>
    <property type="match status" value="1"/>
</dbReference>
<protein>
    <recommendedName>
        <fullName evidence="7">3-phosphoshikimate 1-carboxyvinyltransferase</fullName>
        <ecNumber evidence="7">2.5.1.19</ecNumber>
    </recommendedName>
    <alternativeName>
        <fullName evidence="7">5-enolpyruvylshikimate-3-phosphate synthase</fullName>
        <shortName evidence="7">EPSP synthase</shortName>
        <shortName evidence="7">EPSPS</shortName>
    </alternativeName>
</protein>
<organism evidence="9 10">
    <name type="scientific">Banduia mediterranea</name>
    <dbReference type="NCBI Taxonomy" id="3075609"/>
    <lineage>
        <taxon>Bacteria</taxon>
        <taxon>Pseudomonadati</taxon>
        <taxon>Pseudomonadota</taxon>
        <taxon>Gammaproteobacteria</taxon>
        <taxon>Nevskiales</taxon>
        <taxon>Algiphilaceae</taxon>
        <taxon>Banduia</taxon>
    </lineage>
</organism>
<dbReference type="CDD" id="cd01556">
    <property type="entry name" value="EPSP_synthase"/>
    <property type="match status" value="1"/>
</dbReference>
<dbReference type="PANTHER" id="PTHR21090:SF5">
    <property type="entry name" value="PENTAFUNCTIONAL AROM POLYPEPTIDE"/>
    <property type="match status" value="1"/>
</dbReference>
<sequence length="444" mass="46176">MNKKTVFKLSAGGRLQGRLRVPGDKSISHRSVMFASLAEGRSRISGFLNGEDCLSTMKAFRAMGAEVQIDAPDRLRIDGVGLYGLKAPGQALDLGNSGTSMRLMAGLMSGQRFGSVLSGDASLSRRPMRRVVDPLRRMGAQIETAESGTAPLSIGPANHLHGIRYESPVSSAQVKSCLLLAGLYAEGETVVVEPAPSRDHSERMLQVFGVDVKARPGSAGLRGGQSLHASDIRVPADISSAAFFLVAAAIVPGSELILTDVGINPTRTGVIEILRRMGADIEVLEPREFGSEPVADLRVRGVGLSGVEIGAELVASAIDEFPALFIAAACAHGETVISGAEELRVKESDRIQAMVDGLRVLGVDAEARADGACIAGVGAEGQLGGGRIDSLGDHRVAMSFAVAALRASAPIVIDDCANVDTSFPGFAELAAGAGLPITVDHGHD</sequence>
<accession>A0ABU2WH87</accession>
<comment type="similarity">
    <text evidence="2 7">Belongs to the EPSP synthase family.</text>
</comment>
<evidence type="ECO:0000256" key="3">
    <source>
        <dbReference type="ARBA" id="ARBA00022605"/>
    </source>
</evidence>
<keyword evidence="5 7" id="KW-0057">Aromatic amino acid biosynthesis</keyword>
<comment type="caution">
    <text evidence="7">Lacks conserved residue(s) required for the propagation of feature annotation.</text>
</comment>
<dbReference type="Pfam" id="PF00275">
    <property type="entry name" value="EPSP_synthase"/>
    <property type="match status" value="1"/>
</dbReference>
<dbReference type="EMBL" id="JAVRIC010000008">
    <property type="protein sequence ID" value="MDT0497238.1"/>
    <property type="molecule type" value="Genomic_DNA"/>
</dbReference>